<reference evidence="1 2" key="1">
    <citation type="journal article" date="2016" name="Nat. Commun.">
        <title>Thousands of microbial genomes shed light on interconnected biogeochemical processes in an aquifer system.</title>
        <authorList>
            <person name="Anantharaman K."/>
            <person name="Brown C.T."/>
            <person name="Hug L.A."/>
            <person name="Sharon I."/>
            <person name="Castelle C.J."/>
            <person name="Probst A.J."/>
            <person name="Thomas B.C."/>
            <person name="Singh A."/>
            <person name="Wilkins M.J."/>
            <person name="Karaoz U."/>
            <person name="Brodie E.L."/>
            <person name="Williams K.H."/>
            <person name="Hubbard S.S."/>
            <person name="Banfield J.F."/>
        </authorList>
    </citation>
    <scope>NUCLEOTIDE SEQUENCE [LARGE SCALE GENOMIC DNA]</scope>
</reference>
<organism evidence="1 2">
    <name type="scientific">Candidatus Woesebacteria bacterium RIFOXYA1_FULL_40_18</name>
    <dbReference type="NCBI Taxonomy" id="1802532"/>
    <lineage>
        <taxon>Bacteria</taxon>
        <taxon>Candidatus Woeseibacteriota</taxon>
    </lineage>
</organism>
<evidence type="ECO:0000313" key="1">
    <source>
        <dbReference type="EMBL" id="OGM76965.1"/>
    </source>
</evidence>
<sequence length="104" mass="11594">MAYVEQEPDVTEIPETASPFTIEKKEVVTSVPSQFTAKVTNGAGSPLVQTPINQNVTIQIPNDQAMLKGYASGSPQNAITWFAAFWLRMIKKALYFGWKILFKQ</sequence>
<accession>A0A1F8CN35</accession>
<dbReference type="EMBL" id="MGHS01000012">
    <property type="protein sequence ID" value="OGM76965.1"/>
    <property type="molecule type" value="Genomic_DNA"/>
</dbReference>
<protein>
    <submittedName>
        <fullName evidence="1">Uncharacterized protein</fullName>
    </submittedName>
</protein>
<name>A0A1F8CN35_9BACT</name>
<gene>
    <name evidence="1" type="ORF">A2210_00850</name>
</gene>
<proteinExistence type="predicted"/>
<comment type="caution">
    <text evidence="1">The sequence shown here is derived from an EMBL/GenBank/DDBJ whole genome shotgun (WGS) entry which is preliminary data.</text>
</comment>
<dbReference type="AlphaFoldDB" id="A0A1F8CN35"/>
<evidence type="ECO:0000313" key="2">
    <source>
        <dbReference type="Proteomes" id="UP000177855"/>
    </source>
</evidence>
<dbReference type="Proteomes" id="UP000177855">
    <property type="component" value="Unassembled WGS sequence"/>
</dbReference>